<protein>
    <recommendedName>
        <fullName evidence="1">glutathione-specific gamma-glutamylcyclotransferase</fullName>
        <ecNumber evidence="1">4.3.2.7</ecNumber>
    </recommendedName>
</protein>
<evidence type="ECO:0000313" key="3">
    <source>
        <dbReference type="EMBL" id="SDK80193.1"/>
    </source>
</evidence>
<dbReference type="Proteomes" id="UP000199555">
    <property type="component" value="Unassembled WGS sequence"/>
</dbReference>
<dbReference type="PANTHER" id="PTHR12192:SF2">
    <property type="entry name" value="GLUTATHIONE-SPECIFIC GAMMA-GLUTAMYLCYCLOTRANSFERASE 2"/>
    <property type="match status" value="1"/>
</dbReference>
<dbReference type="PANTHER" id="PTHR12192">
    <property type="entry name" value="CATION TRANSPORT PROTEIN CHAC-RELATED"/>
    <property type="match status" value="1"/>
</dbReference>
<dbReference type="EMBL" id="FNGE01000003">
    <property type="protein sequence ID" value="SDK80193.1"/>
    <property type="molecule type" value="Genomic_DNA"/>
</dbReference>
<dbReference type="EC" id="4.3.2.7" evidence="1"/>
<evidence type="ECO:0000256" key="2">
    <source>
        <dbReference type="ARBA" id="ARBA00023239"/>
    </source>
</evidence>
<dbReference type="Gene3D" id="3.10.490.10">
    <property type="entry name" value="Gamma-glutamyl cyclotransferase-like"/>
    <property type="match status" value="1"/>
</dbReference>
<dbReference type="Pfam" id="PF04752">
    <property type="entry name" value="ChaC"/>
    <property type="match status" value="1"/>
</dbReference>
<dbReference type="STRING" id="525640.SAMN04487971_103146"/>
<dbReference type="AlphaFoldDB" id="A0A1G9EVT9"/>
<gene>
    <name evidence="3" type="ORF">SAMN04487971_103146</name>
</gene>
<name>A0A1G9EVT9_9RHOB</name>
<evidence type="ECO:0000313" key="4">
    <source>
        <dbReference type="Proteomes" id="UP000199555"/>
    </source>
</evidence>
<organism evidence="3 4">
    <name type="scientific">Paracoccus chinensis</name>
    <dbReference type="NCBI Taxonomy" id="525640"/>
    <lineage>
        <taxon>Bacteria</taxon>
        <taxon>Pseudomonadati</taxon>
        <taxon>Pseudomonadota</taxon>
        <taxon>Alphaproteobacteria</taxon>
        <taxon>Rhodobacterales</taxon>
        <taxon>Paracoccaceae</taxon>
        <taxon>Paracoccus</taxon>
    </lineage>
</organism>
<dbReference type="SUPFAM" id="SSF110857">
    <property type="entry name" value="Gamma-glutamyl cyclotransferase-like"/>
    <property type="match status" value="1"/>
</dbReference>
<dbReference type="GO" id="GO:0006751">
    <property type="term" value="P:glutathione catabolic process"/>
    <property type="evidence" value="ECO:0007669"/>
    <property type="project" value="InterPro"/>
</dbReference>
<proteinExistence type="predicted"/>
<keyword evidence="4" id="KW-1185">Reference proteome</keyword>
<sequence length="192" mass="22004">MGSMLADAPEGDLWLFGYGSLLWKPGFQYTERRMATMRGWHRAFCIRVARFRGTRDLNGLMMALDRGGQCQGMIFRIPRNWAEAVLHTLFRRELVVKPPGTPPRWLDAQTEDGSVRALGFVMDRRSPFHAGRLPLEEVADVLARAAGHWGTCAEYLHNTVAHLEELDIHDRNLWRLQALVADRIRTWKAPDP</sequence>
<dbReference type="InterPro" id="IPR013024">
    <property type="entry name" value="GGCT-like"/>
</dbReference>
<evidence type="ECO:0000256" key="1">
    <source>
        <dbReference type="ARBA" id="ARBA00012344"/>
    </source>
</evidence>
<dbReference type="InterPro" id="IPR006840">
    <property type="entry name" value="ChaC"/>
</dbReference>
<reference evidence="4" key="1">
    <citation type="submission" date="2016-10" db="EMBL/GenBank/DDBJ databases">
        <authorList>
            <person name="Varghese N."/>
            <person name="Submissions S."/>
        </authorList>
    </citation>
    <scope>NUCLEOTIDE SEQUENCE [LARGE SCALE GENOMIC DNA]</scope>
    <source>
        <strain evidence="4">CGMCC 1.7655</strain>
    </source>
</reference>
<dbReference type="GO" id="GO:0005737">
    <property type="term" value="C:cytoplasm"/>
    <property type="evidence" value="ECO:0007669"/>
    <property type="project" value="TreeGrafter"/>
</dbReference>
<accession>A0A1G9EVT9</accession>
<dbReference type="GO" id="GO:0061928">
    <property type="term" value="F:glutathione specific gamma-glutamylcyclotransferase activity"/>
    <property type="evidence" value="ECO:0007669"/>
    <property type="project" value="UniProtKB-EC"/>
</dbReference>
<dbReference type="InterPro" id="IPR036568">
    <property type="entry name" value="GGCT-like_sf"/>
</dbReference>
<keyword evidence="2" id="KW-0456">Lyase</keyword>
<dbReference type="CDD" id="cd06661">
    <property type="entry name" value="GGCT_like"/>
    <property type="match status" value="1"/>
</dbReference>